<sequence length="91" mass="10824">MDKRDPCMTLITDEEMLDITGAQFPSKQCQILKEHGIAFVRRLDGRPRTTWFNFNHPLHSRHRPSEEEIMEDEKPDFDAIFRGKEKPNLKR</sequence>
<organism evidence="3 4">
    <name type="scientific">Klebsiella variicola</name>
    <dbReference type="NCBI Taxonomy" id="244366"/>
    <lineage>
        <taxon>Bacteria</taxon>
        <taxon>Pseudomonadati</taxon>
        <taxon>Pseudomonadota</taxon>
        <taxon>Gammaproteobacteria</taxon>
        <taxon>Enterobacterales</taxon>
        <taxon>Enterobacteriaceae</taxon>
        <taxon>Klebsiella/Raoultella group</taxon>
        <taxon>Klebsiella</taxon>
        <taxon>Klebsiella pneumoniae complex</taxon>
    </lineage>
</organism>
<feature type="compositionally biased region" description="Basic and acidic residues" evidence="1">
    <location>
        <begin position="76"/>
        <end position="91"/>
    </location>
</feature>
<dbReference type="EMBL" id="JARTTN020000001">
    <property type="protein sequence ID" value="MEC6056418.1"/>
    <property type="molecule type" value="Genomic_DNA"/>
</dbReference>
<dbReference type="Pfam" id="PF13986">
    <property type="entry name" value="DUF4224"/>
    <property type="match status" value="1"/>
</dbReference>
<feature type="region of interest" description="Disordered" evidence="1">
    <location>
        <begin position="63"/>
        <end position="91"/>
    </location>
</feature>
<dbReference type="AlphaFoldDB" id="A0AAW9PFA0"/>
<dbReference type="InterPro" id="IPR025319">
    <property type="entry name" value="DUF4224"/>
</dbReference>
<reference evidence="3" key="2">
    <citation type="submission" date="2024-01" db="EMBL/GenBank/DDBJ databases">
        <authorList>
            <person name="Macesic N."/>
        </authorList>
    </citation>
    <scope>NUCLEOTIDE SEQUENCE</scope>
    <source>
        <strain evidence="3">CPO071</strain>
    </source>
</reference>
<comment type="caution">
    <text evidence="3">The sequence shown here is derived from an EMBL/GenBank/DDBJ whole genome shotgun (WGS) entry which is preliminary data.</text>
</comment>
<accession>A0AAW9PFA0</accession>
<evidence type="ECO:0000313" key="3">
    <source>
        <dbReference type="EMBL" id="MEC6056418.1"/>
    </source>
</evidence>
<name>A0AAW9PFA0_KLEVA</name>
<dbReference type="Proteomes" id="UP001176846">
    <property type="component" value="Unassembled WGS sequence"/>
</dbReference>
<evidence type="ECO:0000313" key="4">
    <source>
        <dbReference type="Proteomes" id="UP001176846"/>
    </source>
</evidence>
<feature type="domain" description="DUF4224" evidence="2">
    <location>
        <begin position="10"/>
        <end position="51"/>
    </location>
</feature>
<gene>
    <name evidence="3" type="ORF">QAB22_007580</name>
</gene>
<evidence type="ECO:0000256" key="1">
    <source>
        <dbReference type="SAM" id="MobiDB-lite"/>
    </source>
</evidence>
<dbReference type="RefSeq" id="WP_224381850.1">
    <property type="nucleotide sequence ID" value="NZ_CAJHPV010000004.1"/>
</dbReference>
<evidence type="ECO:0000259" key="2">
    <source>
        <dbReference type="Pfam" id="PF13986"/>
    </source>
</evidence>
<proteinExistence type="predicted"/>
<reference evidence="3" key="1">
    <citation type="journal article" date="2023" name="Nat. Commun.">
        <title>Genomic dissection of endemic carbapenem resistance reveals metallo-beta-lactamase dissemination through clonal, plasmid and integron transfer.</title>
        <authorList>
            <person name="Macesic N."/>
            <person name="Hawkey J."/>
            <person name="Vezina B."/>
            <person name="Wisniewski J.A."/>
            <person name="Cottingham H."/>
            <person name="Blakeway L.V."/>
            <person name="Harshegyi T."/>
            <person name="Pragastis K."/>
            <person name="Badoordeen G.Z."/>
            <person name="Dennison A."/>
            <person name="Spelman D.W."/>
            <person name="Jenney A.W.J."/>
            <person name="Peleg A.Y."/>
        </authorList>
    </citation>
    <scope>NUCLEOTIDE SEQUENCE</scope>
    <source>
        <strain evidence="3">CPO071</strain>
    </source>
</reference>
<protein>
    <submittedName>
        <fullName evidence="3">DUF4224 domain-containing protein</fullName>
    </submittedName>
</protein>